<evidence type="ECO:0000256" key="3">
    <source>
        <dbReference type="ARBA" id="ARBA00022692"/>
    </source>
</evidence>
<dbReference type="InterPro" id="IPR002549">
    <property type="entry name" value="AI-2E-like"/>
</dbReference>
<keyword evidence="3 6" id="KW-0812">Transmembrane</keyword>
<dbReference type="GO" id="GO:0055085">
    <property type="term" value="P:transmembrane transport"/>
    <property type="evidence" value="ECO:0007669"/>
    <property type="project" value="TreeGrafter"/>
</dbReference>
<evidence type="ECO:0000256" key="2">
    <source>
        <dbReference type="ARBA" id="ARBA00009773"/>
    </source>
</evidence>
<comment type="subcellular location">
    <subcellularLocation>
        <location evidence="1">Membrane</location>
        <topology evidence="1">Multi-pass membrane protein</topology>
    </subcellularLocation>
</comment>
<dbReference type="Proteomes" id="UP001139179">
    <property type="component" value="Unassembled WGS sequence"/>
</dbReference>
<dbReference type="PANTHER" id="PTHR21716">
    <property type="entry name" value="TRANSMEMBRANE PROTEIN"/>
    <property type="match status" value="1"/>
</dbReference>
<feature type="transmembrane region" description="Helical" evidence="6">
    <location>
        <begin position="72"/>
        <end position="97"/>
    </location>
</feature>
<dbReference type="RefSeq" id="WP_251221567.1">
    <property type="nucleotide sequence ID" value="NZ_JAMBOL010000001.1"/>
</dbReference>
<reference evidence="7" key="1">
    <citation type="submission" date="2022-05" db="EMBL/GenBank/DDBJ databases">
        <title>Comparative Genomics of Spacecraft Associated Microbes.</title>
        <authorList>
            <person name="Tran M.T."/>
            <person name="Wright A."/>
            <person name="Seuylemezian A."/>
            <person name="Eisen J."/>
            <person name="Coil D."/>
        </authorList>
    </citation>
    <scope>NUCLEOTIDE SEQUENCE</scope>
    <source>
        <strain evidence="7">214.1.1</strain>
    </source>
</reference>
<evidence type="ECO:0000256" key="1">
    <source>
        <dbReference type="ARBA" id="ARBA00004141"/>
    </source>
</evidence>
<dbReference type="EMBL" id="JAMBOL010000001">
    <property type="protein sequence ID" value="MCM3712708.1"/>
    <property type="molecule type" value="Genomic_DNA"/>
</dbReference>
<dbReference type="GO" id="GO:0016020">
    <property type="term" value="C:membrane"/>
    <property type="evidence" value="ECO:0007669"/>
    <property type="project" value="UniProtKB-SubCell"/>
</dbReference>
<feature type="transmembrane region" description="Helical" evidence="6">
    <location>
        <begin position="220"/>
        <end position="237"/>
    </location>
</feature>
<dbReference type="PANTHER" id="PTHR21716:SF15">
    <property type="entry name" value="TRANSPORT PROTEIN YRRI-RELATED"/>
    <property type="match status" value="1"/>
</dbReference>
<evidence type="ECO:0000256" key="6">
    <source>
        <dbReference type="SAM" id="Phobius"/>
    </source>
</evidence>
<keyword evidence="5 6" id="KW-0472">Membrane</keyword>
<dbReference type="AlphaFoldDB" id="A0A9X2DPK3"/>
<dbReference type="Pfam" id="PF01594">
    <property type="entry name" value="AI-2E_transport"/>
    <property type="match status" value="1"/>
</dbReference>
<keyword evidence="8" id="KW-1185">Reference proteome</keyword>
<evidence type="ECO:0000313" key="7">
    <source>
        <dbReference type="EMBL" id="MCM3712708.1"/>
    </source>
</evidence>
<keyword evidence="4 6" id="KW-1133">Transmembrane helix</keyword>
<feature type="transmembrane region" description="Helical" evidence="6">
    <location>
        <begin position="269"/>
        <end position="292"/>
    </location>
</feature>
<evidence type="ECO:0000313" key="8">
    <source>
        <dbReference type="Proteomes" id="UP001139179"/>
    </source>
</evidence>
<protein>
    <submittedName>
        <fullName evidence="7">AI-2E family transporter</fullName>
    </submittedName>
</protein>
<name>A0A9X2DPK3_9BACI</name>
<evidence type="ECO:0000256" key="5">
    <source>
        <dbReference type="ARBA" id="ARBA00023136"/>
    </source>
</evidence>
<evidence type="ECO:0000256" key="4">
    <source>
        <dbReference type="ARBA" id="ARBA00022989"/>
    </source>
</evidence>
<feature type="transmembrane region" description="Helical" evidence="6">
    <location>
        <begin position="12"/>
        <end position="30"/>
    </location>
</feature>
<feature type="transmembrane region" description="Helical" evidence="6">
    <location>
        <begin position="312"/>
        <end position="339"/>
    </location>
</feature>
<accession>A0A9X2DPK3</accession>
<feature type="transmembrane region" description="Helical" evidence="6">
    <location>
        <begin position="42"/>
        <end position="60"/>
    </location>
</feature>
<gene>
    <name evidence="7" type="ORF">M3202_01315</name>
</gene>
<comment type="similarity">
    <text evidence="2">Belongs to the autoinducer-2 exporter (AI-2E) (TC 2.A.86) family.</text>
</comment>
<comment type="caution">
    <text evidence="7">The sequence shown here is derived from an EMBL/GenBank/DDBJ whole genome shotgun (WGS) entry which is preliminary data.</text>
</comment>
<proteinExistence type="inferred from homology"/>
<organism evidence="7 8">
    <name type="scientific">Halalkalibacter oceani</name>
    <dbReference type="NCBI Taxonomy" id="1653776"/>
    <lineage>
        <taxon>Bacteria</taxon>
        <taxon>Bacillati</taxon>
        <taxon>Bacillota</taxon>
        <taxon>Bacilli</taxon>
        <taxon>Bacillales</taxon>
        <taxon>Bacillaceae</taxon>
        <taxon>Halalkalibacter</taxon>
    </lineage>
</organism>
<sequence>MGQTQQKWIARLLIVLLILLILYMLSRVAFLAEPFLLIGKALLLPVGIAALLSYFLHPLVEKLHQNGMERRWAVSLIFLAVIGLISFVVMIGLPFLIAQVQHAFAQLPGKINELTVLVNRLQDQLNSLPEPLQSQSKEWTVQLEAWSGKALDQVEKVAVFLLHSVFAFLVIPFLVFYFLKDYDLVEKTAWYVTPRKWRQPLQRYLKDLDQTFGSFIRGQLLVSLSVAVLSIIGLWLLGVPYPILLGLFIGAADLIPYFGAFIGAAPAIIVALLESWQLAIFTAILLIVIQQVEGNVLSPFIVGKTLHLHPMLIILALLVGIQTGGVIGLLVAVPMLAIAKVTLWHLRLHLMND</sequence>
<feature type="transmembrane region" description="Helical" evidence="6">
    <location>
        <begin position="157"/>
        <end position="179"/>
    </location>
</feature>